<dbReference type="EC" id="3.1.1.47" evidence="1"/>
<dbReference type="SUPFAM" id="SSF53474">
    <property type="entry name" value="alpha/beta-Hydrolases"/>
    <property type="match status" value="1"/>
</dbReference>
<dbReference type="PANTHER" id="PTHR10272:SF14">
    <property type="entry name" value="PAF ACETYLHYDROLASE FAMILY PROTEIN"/>
    <property type="match status" value="1"/>
</dbReference>
<feature type="signal peptide" evidence="5">
    <location>
        <begin position="1"/>
        <end position="15"/>
    </location>
</feature>
<dbReference type="Gene3D" id="3.40.50.1820">
    <property type="entry name" value="alpha/beta hydrolase"/>
    <property type="match status" value="1"/>
</dbReference>
<comment type="caution">
    <text evidence="6">The sequence shown here is derived from an EMBL/GenBank/DDBJ whole genome shotgun (WGS) entry which is preliminary data.</text>
</comment>
<keyword evidence="3" id="KW-0442">Lipid degradation</keyword>
<dbReference type="InterPro" id="IPR029058">
    <property type="entry name" value="AB_hydrolase_fold"/>
</dbReference>
<dbReference type="AlphaFoldDB" id="A0A5C6GKY7"/>
<proteinExistence type="predicted"/>
<keyword evidence="5" id="KW-0732">Signal</keyword>
<dbReference type="GO" id="GO:0003847">
    <property type="term" value="F:1-alkyl-2-acetylglycerophosphocholine esterase activity"/>
    <property type="evidence" value="ECO:0007669"/>
    <property type="project" value="UniProtKB-EC"/>
</dbReference>
<name>A0A5C6GKY7_METRR</name>
<keyword evidence="4" id="KW-0443">Lipid metabolism</keyword>
<keyword evidence="2" id="KW-0378">Hydrolase</keyword>
<evidence type="ECO:0000256" key="4">
    <source>
        <dbReference type="ARBA" id="ARBA00023098"/>
    </source>
</evidence>
<dbReference type="GO" id="GO:0016042">
    <property type="term" value="P:lipid catabolic process"/>
    <property type="evidence" value="ECO:0007669"/>
    <property type="project" value="UniProtKB-KW"/>
</dbReference>
<dbReference type="Pfam" id="PF03403">
    <property type="entry name" value="PAF-AH_p_II"/>
    <property type="match status" value="1"/>
</dbReference>
<dbReference type="Proteomes" id="UP000317257">
    <property type="component" value="Unassembled WGS sequence"/>
</dbReference>
<evidence type="ECO:0000256" key="1">
    <source>
        <dbReference type="ARBA" id="ARBA00013201"/>
    </source>
</evidence>
<feature type="chain" id="PRO_5023098328" description="1-alkyl-2-acetylglycerophosphocholine esterase" evidence="5">
    <location>
        <begin position="16"/>
        <end position="399"/>
    </location>
</feature>
<sequence>MRSTLGLALLTITSALLVPPPSGPYDVAMRIQSVTDSSRPADPLDLRDRDYGRRIMFSVFLPVDKRGQNGCSCPLLSVPYMTPRVAAGYGRQAAEFGVSAGFFSAFTMQVCHLDGVAACRTDRPFPVVLFTPGLSESRLLYGAGARSLASHGYAVVTVDHPFEANFVEFPDGAVLVGRNIPGDDEPVKENAIRVRAADLSFVIDQLHNNTLRRSLLDRYPGSLDLGRIVVYAHSVGGGAAAMLTRDDRRVLGGVDFDGQIVEPILSQGLSKPFLLAGRYGHSAPNSTDPTWNQFWPHLTGPRVELAINGTTHGSYTDRPLLISALGLPDVVLDQFAGEIGSIKGPNLQRMVDSVLMAFFDFVFYGKAKELDRLTQRYSEVSITRRNLGPRHGTHRRIAK</sequence>
<evidence type="ECO:0000313" key="6">
    <source>
        <dbReference type="EMBL" id="TWU77458.1"/>
    </source>
</evidence>
<gene>
    <name evidence="6" type="ORF">ED733_006874</name>
</gene>
<reference evidence="7" key="1">
    <citation type="submission" date="2018-12" db="EMBL/GenBank/DDBJ databases">
        <title>The complete genome of Metarhizium rileyi, a key fungal pathogen of Lepidoptera.</title>
        <authorList>
            <person name="Binneck E."/>
            <person name="Lastra C.C.L."/>
            <person name="Sosa-Gomez D.R."/>
        </authorList>
    </citation>
    <scope>NUCLEOTIDE SEQUENCE [LARGE SCALE GENOMIC DNA]</scope>
    <source>
        <strain evidence="7">Cep018-CH2</strain>
    </source>
</reference>
<evidence type="ECO:0000256" key="3">
    <source>
        <dbReference type="ARBA" id="ARBA00022963"/>
    </source>
</evidence>
<protein>
    <recommendedName>
        <fullName evidence="1">1-alkyl-2-acetylglycerophosphocholine esterase</fullName>
        <ecNumber evidence="1">3.1.1.47</ecNumber>
    </recommendedName>
</protein>
<evidence type="ECO:0000256" key="2">
    <source>
        <dbReference type="ARBA" id="ARBA00022801"/>
    </source>
</evidence>
<dbReference type="PANTHER" id="PTHR10272">
    <property type="entry name" value="PLATELET-ACTIVATING FACTOR ACETYLHYDROLASE"/>
    <property type="match status" value="1"/>
</dbReference>
<accession>A0A5C6GKY7</accession>
<evidence type="ECO:0000256" key="5">
    <source>
        <dbReference type="SAM" id="SignalP"/>
    </source>
</evidence>
<evidence type="ECO:0000313" key="7">
    <source>
        <dbReference type="Proteomes" id="UP000317257"/>
    </source>
</evidence>
<dbReference type="EMBL" id="SBHS01000003">
    <property type="protein sequence ID" value="TWU77458.1"/>
    <property type="molecule type" value="Genomic_DNA"/>
</dbReference>
<organism evidence="6 7">
    <name type="scientific">Metarhizium rileyi (strain RCEF 4871)</name>
    <name type="common">Nomuraea rileyi</name>
    <dbReference type="NCBI Taxonomy" id="1649241"/>
    <lineage>
        <taxon>Eukaryota</taxon>
        <taxon>Fungi</taxon>
        <taxon>Dikarya</taxon>
        <taxon>Ascomycota</taxon>
        <taxon>Pezizomycotina</taxon>
        <taxon>Sordariomycetes</taxon>
        <taxon>Hypocreomycetidae</taxon>
        <taxon>Hypocreales</taxon>
        <taxon>Clavicipitaceae</taxon>
        <taxon>Metarhizium</taxon>
    </lineage>
</organism>